<dbReference type="PANTHER" id="PTHR12241:SF162">
    <property type="entry name" value="TUBULIN MONOGLUTAMYLASE TTLL4"/>
    <property type="match status" value="1"/>
</dbReference>
<evidence type="ECO:0000256" key="2">
    <source>
        <dbReference type="ARBA" id="ARBA00022741"/>
    </source>
</evidence>
<dbReference type="OrthoDB" id="202825at2759"/>
<dbReference type="PANTHER" id="PTHR12241">
    <property type="entry name" value="TUBULIN POLYGLUTAMYLASE"/>
    <property type="match status" value="1"/>
</dbReference>
<dbReference type="GO" id="GO:0015631">
    <property type="term" value="F:tubulin binding"/>
    <property type="evidence" value="ECO:0007669"/>
    <property type="project" value="TreeGrafter"/>
</dbReference>
<dbReference type="GO" id="GO:0000226">
    <property type="term" value="P:microtubule cytoskeleton organization"/>
    <property type="evidence" value="ECO:0007669"/>
    <property type="project" value="TreeGrafter"/>
</dbReference>
<accession>A0A8X6PV13</accession>
<dbReference type="SUPFAM" id="SSF56059">
    <property type="entry name" value="Glutathione synthetase ATP-binding domain-like"/>
    <property type="match status" value="1"/>
</dbReference>
<evidence type="ECO:0000313" key="5">
    <source>
        <dbReference type="EMBL" id="GFT82170.1"/>
    </source>
</evidence>
<dbReference type="GO" id="GO:0036064">
    <property type="term" value="C:ciliary basal body"/>
    <property type="evidence" value="ECO:0007669"/>
    <property type="project" value="TreeGrafter"/>
</dbReference>
<feature type="region of interest" description="Disordered" evidence="4">
    <location>
        <begin position="149"/>
        <end position="170"/>
    </location>
</feature>
<sequence length="757" mass="86191">MSKTLVRLTETVPFYTQDLCKDSPFGYNSFSANSSATNNCLKSEESDPISNLQDENHYVNNCPIGNNTSKSTLPRKREASNILMESVKRRDNLRNIGDSTPNVPYDSLNCDPAFVTRNAENSVLSEKVCIIQTESFNFDSSINVDLSDSSVTDSGIESSKNNSPTHSIDTSSTYCLDDDVCQDLMEIDDGISVLKSEKKDTQIVPQIEDGPKLVEFSAADLDGLHLTDAVSTLSDIKAEIANAKPPFIQSLFKNVPSVICFSTKDEIASAMPENILHLLKWKLSTITPAIIRQTILKSGFNLVEADTTEDWIGTWGKHLKNTSFKNIKNFQKVNHYPGSFHLGRKDRLWQNYCRMFNRHGSEAFNFFPETYILPADFKFLKETWGKDTDKCWIVKPCASARGTGVKVIYKWSQVPKNRPFVVQRYISDPYLINGSKFDLRFYVMVPSIEPLRIYVFNDGLVRFASEKYSLANKSFANRYIHLTNYSINKKSSSYTSNDDETMCQGHKWSLKSFWEYMSNSGIDVEKIQATITDMIIKTIISAEGPICRILKCRAKSSYNCFELFGFDIMLDKDLHPWLLEVNISPSLHTKSKLDTNIKGPLVKDMFNIAGFEIPELLETNSKNSSTAIVGRRHKPPHNRWLPGSQKKKHALYSYKYTVEMKSEILSDLTLDDVQCLCESEDELSRSGSFTRVFPTENTCQYFQYFDHIRYYNALLDAWEKTYHSNRIEGIKLLQEKLELLTSQNTTAEMDPDNGLMN</sequence>
<name>A0A8X6PV13_NEPPI</name>
<gene>
    <name evidence="5" type="primary">TTLL4</name>
    <name evidence="5" type="ORF">NPIL_566991</name>
</gene>
<dbReference type="EMBL" id="BMAW01072272">
    <property type="protein sequence ID" value="GFT82170.1"/>
    <property type="molecule type" value="Genomic_DNA"/>
</dbReference>
<evidence type="ECO:0000256" key="1">
    <source>
        <dbReference type="ARBA" id="ARBA00022598"/>
    </source>
</evidence>
<evidence type="ECO:0000256" key="3">
    <source>
        <dbReference type="ARBA" id="ARBA00022840"/>
    </source>
</evidence>
<dbReference type="Proteomes" id="UP000887013">
    <property type="component" value="Unassembled WGS sequence"/>
</dbReference>
<dbReference type="GO" id="GO:0005524">
    <property type="term" value="F:ATP binding"/>
    <property type="evidence" value="ECO:0007669"/>
    <property type="project" value="UniProtKB-KW"/>
</dbReference>
<protein>
    <submittedName>
        <fullName evidence="5">Tubulin polyglutamylase TTLL4</fullName>
    </submittedName>
</protein>
<dbReference type="AlphaFoldDB" id="A0A8X6PV13"/>
<reference evidence="5" key="1">
    <citation type="submission" date="2020-08" db="EMBL/GenBank/DDBJ databases">
        <title>Multicomponent nature underlies the extraordinary mechanical properties of spider dragline silk.</title>
        <authorList>
            <person name="Kono N."/>
            <person name="Nakamura H."/>
            <person name="Mori M."/>
            <person name="Yoshida Y."/>
            <person name="Ohtoshi R."/>
            <person name="Malay A.D."/>
            <person name="Moran D.A.P."/>
            <person name="Tomita M."/>
            <person name="Numata K."/>
            <person name="Arakawa K."/>
        </authorList>
    </citation>
    <scope>NUCLEOTIDE SEQUENCE</scope>
</reference>
<comment type="caution">
    <text evidence="5">The sequence shown here is derived from an EMBL/GenBank/DDBJ whole genome shotgun (WGS) entry which is preliminary data.</text>
</comment>
<evidence type="ECO:0000256" key="4">
    <source>
        <dbReference type="SAM" id="MobiDB-lite"/>
    </source>
</evidence>
<dbReference type="PROSITE" id="PS51221">
    <property type="entry name" value="TTL"/>
    <property type="match status" value="1"/>
</dbReference>
<dbReference type="GO" id="GO:0070740">
    <property type="term" value="F:tubulin-glutamic acid ligase activity"/>
    <property type="evidence" value="ECO:0007669"/>
    <property type="project" value="TreeGrafter"/>
</dbReference>
<keyword evidence="6" id="KW-1185">Reference proteome</keyword>
<evidence type="ECO:0000313" key="6">
    <source>
        <dbReference type="Proteomes" id="UP000887013"/>
    </source>
</evidence>
<keyword evidence="1" id="KW-0436">Ligase</keyword>
<proteinExistence type="predicted"/>
<dbReference type="InterPro" id="IPR004344">
    <property type="entry name" value="TTL/TTLL_fam"/>
</dbReference>
<dbReference type="Gene3D" id="3.30.470.20">
    <property type="entry name" value="ATP-grasp fold, B domain"/>
    <property type="match status" value="1"/>
</dbReference>
<keyword evidence="2" id="KW-0547">Nucleotide-binding</keyword>
<organism evidence="5 6">
    <name type="scientific">Nephila pilipes</name>
    <name type="common">Giant wood spider</name>
    <name type="synonym">Nephila maculata</name>
    <dbReference type="NCBI Taxonomy" id="299642"/>
    <lineage>
        <taxon>Eukaryota</taxon>
        <taxon>Metazoa</taxon>
        <taxon>Ecdysozoa</taxon>
        <taxon>Arthropoda</taxon>
        <taxon>Chelicerata</taxon>
        <taxon>Arachnida</taxon>
        <taxon>Araneae</taxon>
        <taxon>Araneomorphae</taxon>
        <taxon>Entelegynae</taxon>
        <taxon>Araneoidea</taxon>
        <taxon>Nephilidae</taxon>
        <taxon>Nephila</taxon>
    </lineage>
</organism>
<keyword evidence="3" id="KW-0067">ATP-binding</keyword>
<dbReference type="Pfam" id="PF03133">
    <property type="entry name" value="TTL"/>
    <property type="match status" value="1"/>
</dbReference>